<dbReference type="EMBL" id="JACNJH010000229">
    <property type="protein sequence ID" value="MBC8362873.1"/>
    <property type="molecule type" value="Genomic_DNA"/>
</dbReference>
<protein>
    <submittedName>
        <fullName evidence="1">DUF1819 family protein</fullName>
    </submittedName>
</protein>
<feature type="non-terminal residue" evidence="1">
    <location>
        <position position="1"/>
    </location>
</feature>
<organism evidence="1 2">
    <name type="scientific">Candidatus Desulfatibia profunda</name>
    <dbReference type="NCBI Taxonomy" id="2841695"/>
    <lineage>
        <taxon>Bacteria</taxon>
        <taxon>Pseudomonadati</taxon>
        <taxon>Thermodesulfobacteriota</taxon>
        <taxon>Desulfobacteria</taxon>
        <taxon>Desulfobacterales</taxon>
        <taxon>Desulfobacterales incertae sedis</taxon>
        <taxon>Candidatus Desulfatibia</taxon>
    </lineage>
</organism>
<comment type="caution">
    <text evidence="1">The sequence shown here is derived from an EMBL/GenBank/DDBJ whole genome shotgun (WGS) entry which is preliminary data.</text>
</comment>
<dbReference type="Proteomes" id="UP000603434">
    <property type="component" value="Unassembled WGS sequence"/>
</dbReference>
<gene>
    <name evidence="1" type="ORF">H8E23_15920</name>
</gene>
<sequence length="214" mass="24484">NISARRLRNIVSECFAPRYLVAEDYPAAILKKVAKRVTFSTFAQLLFLFTARANEILADFVKTIYWDQYASGRDNISNDAARDFVIQANQQGRTAIPWSESSIKRVSTYLTGCCADFGMLENGKKRVRKIIPYRIEQTTMALLAYDLHFSGLGDNAVVAHPDWKLFGLQKEDLRDELKRLALKGFFIIQTAGDVIHFGWKYKNWEDLFDVIAKS</sequence>
<name>A0A8J6TNN8_9BACT</name>
<dbReference type="AlphaFoldDB" id="A0A8J6TNN8"/>
<dbReference type="Pfam" id="PF08849">
    <property type="entry name" value="BrxA"/>
    <property type="match status" value="1"/>
</dbReference>
<evidence type="ECO:0000313" key="1">
    <source>
        <dbReference type="EMBL" id="MBC8362873.1"/>
    </source>
</evidence>
<evidence type="ECO:0000313" key="2">
    <source>
        <dbReference type="Proteomes" id="UP000603434"/>
    </source>
</evidence>
<dbReference type="Gene3D" id="1.10.3540.10">
    <property type="entry name" value="uncharacterized protein from magnetospirillum magneticum domain"/>
    <property type="match status" value="1"/>
</dbReference>
<reference evidence="1 2" key="1">
    <citation type="submission" date="2020-08" db="EMBL/GenBank/DDBJ databases">
        <title>Bridging the membrane lipid divide: bacteria of the FCB group superphylum have the potential to synthesize archaeal ether lipids.</title>
        <authorList>
            <person name="Villanueva L."/>
            <person name="Von Meijenfeldt F.A.B."/>
            <person name="Westbye A.B."/>
            <person name="Yadav S."/>
            <person name="Hopmans E.C."/>
            <person name="Dutilh B.E."/>
            <person name="Sinninghe Damste J.S."/>
        </authorList>
    </citation>
    <scope>NUCLEOTIDE SEQUENCE [LARGE SCALE GENOMIC DNA]</scope>
    <source>
        <strain evidence="1">NIOZ-UU30</strain>
    </source>
</reference>
<dbReference type="InterPro" id="IPR023137">
    <property type="entry name" value="BrxA_sf"/>
</dbReference>
<proteinExistence type="predicted"/>
<accession>A0A8J6TNN8</accession>
<dbReference type="InterPro" id="IPR014948">
    <property type="entry name" value="BrxA"/>
</dbReference>